<sequence>MILTRPFKNLKANMVDYSFDERYIIVPRKMSSLKTKQLKKPHPKRTRNVQKFKRSQLTTSSSSDSPPSDNEDLPSTKLSLMSYNRALPNRTNMSQDQRKTRGMFKNLARALHKFAKTLKKGCQFLMQNAVLVTFLDVTDPPYGISVCGLEKKHSNFVNLDSSSEEHQNEKTPSPPPKKKSLSPPQAPSKSISSKSTNYTSSSSPSEYPTPTHVGPPPKLRYVIPLKLEPQELPPLASSPNDPYGAARRLGSQKQSLEVVESVGVSGKVEKKTVRYFRLEFQDSNEEDTDENLDFRALQDGFDCDTSLHWIAFFGGYSQNLEINSVIVVGAIDEEEATREALAIDICKRFSILEEERPIETMAYSDKYKKILDGIVMDKLKLDGEIKKEEEEAIKQSIGTHDDEADSSFSRPKRALIANNVEEALMGRVLHEFLLWGNCNMTLTNKYNTNLAGNLLKQIYSPFIVDWNVLNTFGCDNAIKNMLKVRVNEIGCDEVLITYEEWKRFVTRTVKRLDILSDEVLNGLSALTYCRALDANILREIIGCNGRLILEEIAPSIP</sequence>
<proteinExistence type="predicted"/>
<name>A0A6L2NHK6_TANCI</name>
<evidence type="ECO:0000256" key="1">
    <source>
        <dbReference type="SAM" id="MobiDB-lite"/>
    </source>
</evidence>
<protein>
    <submittedName>
        <fullName evidence="2">Survival protein SurE-like phosphatase/nucleotidase</fullName>
    </submittedName>
</protein>
<feature type="compositionally biased region" description="Basic residues" evidence="1">
    <location>
        <begin position="36"/>
        <end position="54"/>
    </location>
</feature>
<gene>
    <name evidence="2" type="ORF">Tci_057686</name>
</gene>
<reference evidence="2" key="1">
    <citation type="journal article" date="2019" name="Sci. Rep.">
        <title>Draft genome of Tanacetum cinerariifolium, the natural source of mosquito coil.</title>
        <authorList>
            <person name="Yamashiro T."/>
            <person name="Shiraishi A."/>
            <person name="Satake H."/>
            <person name="Nakayama K."/>
        </authorList>
    </citation>
    <scope>NUCLEOTIDE SEQUENCE</scope>
</reference>
<evidence type="ECO:0000313" key="2">
    <source>
        <dbReference type="EMBL" id="GEU85708.1"/>
    </source>
</evidence>
<comment type="caution">
    <text evidence="2">The sequence shown here is derived from an EMBL/GenBank/DDBJ whole genome shotgun (WGS) entry which is preliminary data.</text>
</comment>
<feature type="compositionally biased region" description="Low complexity" evidence="1">
    <location>
        <begin position="58"/>
        <end position="68"/>
    </location>
</feature>
<dbReference type="AlphaFoldDB" id="A0A6L2NHK6"/>
<feature type="region of interest" description="Disordered" evidence="1">
    <location>
        <begin position="33"/>
        <end position="76"/>
    </location>
</feature>
<feature type="region of interest" description="Disordered" evidence="1">
    <location>
        <begin position="160"/>
        <end position="215"/>
    </location>
</feature>
<dbReference type="EMBL" id="BKCJ010009165">
    <property type="protein sequence ID" value="GEU85708.1"/>
    <property type="molecule type" value="Genomic_DNA"/>
</dbReference>
<feature type="region of interest" description="Disordered" evidence="1">
    <location>
        <begin position="231"/>
        <end position="252"/>
    </location>
</feature>
<feature type="compositionally biased region" description="Low complexity" evidence="1">
    <location>
        <begin position="181"/>
        <end position="211"/>
    </location>
</feature>
<accession>A0A6L2NHK6</accession>
<organism evidence="2">
    <name type="scientific">Tanacetum cinerariifolium</name>
    <name type="common">Dalmatian daisy</name>
    <name type="synonym">Chrysanthemum cinerariifolium</name>
    <dbReference type="NCBI Taxonomy" id="118510"/>
    <lineage>
        <taxon>Eukaryota</taxon>
        <taxon>Viridiplantae</taxon>
        <taxon>Streptophyta</taxon>
        <taxon>Embryophyta</taxon>
        <taxon>Tracheophyta</taxon>
        <taxon>Spermatophyta</taxon>
        <taxon>Magnoliopsida</taxon>
        <taxon>eudicotyledons</taxon>
        <taxon>Gunneridae</taxon>
        <taxon>Pentapetalae</taxon>
        <taxon>asterids</taxon>
        <taxon>campanulids</taxon>
        <taxon>Asterales</taxon>
        <taxon>Asteraceae</taxon>
        <taxon>Asteroideae</taxon>
        <taxon>Anthemideae</taxon>
        <taxon>Anthemidinae</taxon>
        <taxon>Tanacetum</taxon>
    </lineage>
</organism>